<gene>
    <name evidence="1" type="ORF">FHS57_005376</name>
</gene>
<dbReference type="RefSeq" id="WP_183978963.1">
    <property type="nucleotide sequence ID" value="NZ_JACIBY010000016.1"/>
</dbReference>
<reference evidence="1 2" key="1">
    <citation type="submission" date="2020-08" db="EMBL/GenBank/DDBJ databases">
        <title>Genomic Encyclopedia of Type Strains, Phase IV (KMG-IV): sequencing the most valuable type-strain genomes for metagenomic binning, comparative biology and taxonomic classification.</title>
        <authorList>
            <person name="Goeker M."/>
        </authorList>
    </citation>
    <scope>NUCLEOTIDE SEQUENCE [LARGE SCALE GENOMIC DNA]</scope>
    <source>
        <strain evidence="1 2">DSM 17976</strain>
    </source>
</reference>
<proteinExistence type="predicted"/>
<evidence type="ECO:0000313" key="1">
    <source>
        <dbReference type="EMBL" id="MBB3841348.1"/>
    </source>
</evidence>
<name>A0A7W6ET52_9BACT</name>
<sequence>MQFNNTTFESALDTYNSTDLVLQGPWMPWQGYTGQNNEVLQYTYNTQSYRTWNQESSQTNVPITSLNLGLMVSCKLDCVRSKQDDHIIILVGFMLDNNLPKICFAQALVEFTDGTAPNINTGPIASGDISQGIYDAINTQTQGQGTGRSDFPYIAKANIDCIVASVS</sequence>
<accession>A0A7W6ET52</accession>
<organism evidence="1 2">
    <name type="scientific">Runella defluvii</name>
    <dbReference type="NCBI Taxonomy" id="370973"/>
    <lineage>
        <taxon>Bacteria</taxon>
        <taxon>Pseudomonadati</taxon>
        <taxon>Bacteroidota</taxon>
        <taxon>Cytophagia</taxon>
        <taxon>Cytophagales</taxon>
        <taxon>Spirosomataceae</taxon>
        <taxon>Runella</taxon>
    </lineage>
</organism>
<evidence type="ECO:0000313" key="2">
    <source>
        <dbReference type="Proteomes" id="UP000541352"/>
    </source>
</evidence>
<dbReference type="EMBL" id="JACIBY010000016">
    <property type="protein sequence ID" value="MBB3841348.1"/>
    <property type="molecule type" value="Genomic_DNA"/>
</dbReference>
<protein>
    <submittedName>
        <fullName evidence="1">Uncharacterized protein</fullName>
    </submittedName>
</protein>
<dbReference type="Proteomes" id="UP000541352">
    <property type="component" value="Unassembled WGS sequence"/>
</dbReference>
<dbReference type="AlphaFoldDB" id="A0A7W6ET52"/>
<keyword evidence="2" id="KW-1185">Reference proteome</keyword>
<comment type="caution">
    <text evidence="1">The sequence shown here is derived from an EMBL/GenBank/DDBJ whole genome shotgun (WGS) entry which is preliminary data.</text>
</comment>